<evidence type="ECO:0000256" key="1">
    <source>
        <dbReference type="PROSITE-ProRule" id="PRU00182"/>
    </source>
</evidence>
<dbReference type="CDD" id="cd00165">
    <property type="entry name" value="S4"/>
    <property type="match status" value="1"/>
</dbReference>
<dbReference type="GeneID" id="17285161"/>
<dbReference type="InterPro" id="IPR002942">
    <property type="entry name" value="S4_RNA-bd"/>
</dbReference>
<dbReference type="RefSeq" id="XP_005792317.1">
    <property type="nucleotide sequence ID" value="XM_005792260.1"/>
</dbReference>
<evidence type="ECO:0000313" key="3">
    <source>
        <dbReference type="EnsemblProtists" id="EOD39888"/>
    </source>
</evidence>
<proteinExistence type="predicted"/>
<dbReference type="Pfam" id="PF01479">
    <property type="entry name" value="S4"/>
    <property type="match status" value="1"/>
</dbReference>
<dbReference type="KEGG" id="ehx:EMIHUDRAFT_460387"/>
<evidence type="ECO:0000259" key="2">
    <source>
        <dbReference type="SMART" id="SM00363"/>
    </source>
</evidence>
<name>A0A0D3KVV3_EMIH1</name>
<dbReference type="GO" id="GO:0003723">
    <property type="term" value="F:RNA binding"/>
    <property type="evidence" value="ECO:0007669"/>
    <property type="project" value="UniProtKB-KW"/>
</dbReference>
<protein>
    <recommendedName>
        <fullName evidence="2">RNA-binding S4 domain-containing protein</fullName>
    </recommendedName>
</protein>
<feature type="domain" description="RNA-binding S4" evidence="2">
    <location>
        <begin position="202"/>
        <end position="260"/>
    </location>
</feature>
<dbReference type="PaxDb" id="2903-EOD39888"/>
<accession>A0A0D3KVV3</accession>
<keyword evidence="4" id="KW-1185">Reference proteome</keyword>
<dbReference type="PROSITE" id="PS50889">
    <property type="entry name" value="S4"/>
    <property type="match status" value="1"/>
</dbReference>
<dbReference type="AlphaFoldDB" id="A0A0D3KVV3"/>
<dbReference type="SMART" id="SM00363">
    <property type="entry name" value="S4"/>
    <property type="match status" value="1"/>
</dbReference>
<organism evidence="3 4">
    <name type="scientific">Emiliania huxleyi (strain CCMP1516)</name>
    <dbReference type="NCBI Taxonomy" id="280463"/>
    <lineage>
        <taxon>Eukaryota</taxon>
        <taxon>Haptista</taxon>
        <taxon>Haptophyta</taxon>
        <taxon>Prymnesiophyceae</taxon>
        <taxon>Isochrysidales</taxon>
        <taxon>Noelaerhabdaceae</taxon>
        <taxon>Emiliania</taxon>
    </lineage>
</organism>
<dbReference type="Gene3D" id="3.10.290.10">
    <property type="entry name" value="RNA-binding S4 domain"/>
    <property type="match status" value="1"/>
</dbReference>
<dbReference type="Proteomes" id="UP000013827">
    <property type="component" value="Unassembled WGS sequence"/>
</dbReference>
<keyword evidence="1" id="KW-0694">RNA-binding</keyword>
<evidence type="ECO:0000313" key="4">
    <source>
        <dbReference type="Proteomes" id="UP000013827"/>
    </source>
</evidence>
<dbReference type="EnsemblProtists" id="EOD39888">
    <property type="protein sequence ID" value="EOD39888"/>
    <property type="gene ID" value="EMIHUDRAFT_460387"/>
</dbReference>
<dbReference type="InterPro" id="IPR036986">
    <property type="entry name" value="S4_RNA-bd_sf"/>
</dbReference>
<reference evidence="3" key="2">
    <citation type="submission" date="2024-10" db="UniProtKB">
        <authorList>
            <consortium name="EnsemblProtists"/>
        </authorList>
    </citation>
    <scope>IDENTIFICATION</scope>
</reference>
<dbReference type="SUPFAM" id="SSF55174">
    <property type="entry name" value="Alpha-L RNA-binding motif"/>
    <property type="match status" value="1"/>
</dbReference>
<reference evidence="4" key="1">
    <citation type="journal article" date="2013" name="Nature">
        <title>Pan genome of the phytoplankton Emiliania underpins its global distribution.</title>
        <authorList>
            <person name="Read B.A."/>
            <person name="Kegel J."/>
            <person name="Klute M.J."/>
            <person name="Kuo A."/>
            <person name="Lefebvre S.C."/>
            <person name="Maumus F."/>
            <person name="Mayer C."/>
            <person name="Miller J."/>
            <person name="Monier A."/>
            <person name="Salamov A."/>
            <person name="Young J."/>
            <person name="Aguilar M."/>
            <person name="Claverie J.M."/>
            <person name="Frickenhaus S."/>
            <person name="Gonzalez K."/>
            <person name="Herman E.K."/>
            <person name="Lin Y.C."/>
            <person name="Napier J."/>
            <person name="Ogata H."/>
            <person name="Sarno A.F."/>
            <person name="Shmutz J."/>
            <person name="Schroeder D."/>
            <person name="de Vargas C."/>
            <person name="Verret F."/>
            <person name="von Dassow P."/>
            <person name="Valentin K."/>
            <person name="Van de Peer Y."/>
            <person name="Wheeler G."/>
            <person name="Dacks J.B."/>
            <person name="Delwiche C.F."/>
            <person name="Dyhrman S.T."/>
            <person name="Glockner G."/>
            <person name="John U."/>
            <person name="Richards T."/>
            <person name="Worden A.Z."/>
            <person name="Zhang X."/>
            <person name="Grigoriev I.V."/>
            <person name="Allen A.E."/>
            <person name="Bidle K."/>
            <person name="Borodovsky M."/>
            <person name="Bowler C."/>
            <person name="Brownlee C."/>
            <person name="Cock J.M."/>
            <person name="Elias M."/>
            <person name="Gladyshev V.N."/>
            <person name="Groth M."/>
            <person name="Guda C."/>
            <person name="Hadaegh A."/>
            <person name="Iglesias-Rodriguez M.D."/>
            <person name="Jenkins J."/>
            <person name="Jones B.M."/>
            <person name="Lawson T."/>
            <person name="Leese F."/>
            <person name="Lindquist E."/>
            <person name="Lobanov A."/>
            <person name="Lomsadze A."/>
            <person name="Malik S.B."/>
            <person name="Marsh M.E."/>
            <person name="Mackinder L."/>
            <person name="Mock T."/>
            <person name="Mueller-Roeber B."/>
            <person name="Pagarete A."/>
            <person name="Parker M."/>
            <person name="Probert I."/>
            <person name="Quesneville H."/>
            <person name="Raines C."/>
            <person name="Rensing S.A."/>
            <person name="Riano-Pachon D.M."/>
            <person name="Richier S."/>
            <person name="Rokitta S."/>
            <person name="Shiraiwa Y."/>
            <person name="Soanes D.M."/>
            <person name="van der Giezen M."/>
            <person name="Wahlund T.M."/>
            <person name="Williams B."/>
            <person name="Wilson W."/>
            <person name="Wolfe G."/>
            <person name="Wurch L.L."/>
        </authorList>
    </citation>
    <scope>NUCLEOTIDE SEQUENCE</scope>
</reference>
<sequence length="307" mass="33293">MAWLLSPTFHVHFVADKDEPALKRLGAAYKLTSTNLGNMRQLLGWREVGQDCRVGKGLCKGFTLLERVVWMRCDGPARGCSSRRYLTTNQSFGPALEVLKAAAVGPAPLPHVVAAVRRLVGEERSGVMVYVRNKHGTALRALVRSVLGAALEEGKQVTNAQQWSYPFLARTVKLPRLEDYLRAYPSHFRVDGPTASIQAPQCRVDTLLVQRGHCKAKHDAKKLVKAGHVWTDGEVVKYPGQKLPGDAPLSLTLGGKQYLQASALATGSTAWEKRQNARLDPSAHKLQAGIVSEAATAEAATAEAATA</sequence>
<dbReference type="HOGENOM" id="CLU_907918_0_0_1"/>